<reference evidence="5" key="1">
    <citation type="submission" date="2019-10" db="EMBL/GenBank/DDBJ databases">
        <title>Corvus moneduloides (New Caledonian crow) genome, bCorMon1, primary haplotype.</title>
        <authorList>
            <person name="Rutz C."/>
            <person name="Fungtammasan C."/>
            <person name="Mountcastle J."/>
            <person name="Formenti G."/>
            <person name="Chow W."/>
            <person name="Howe K."/>
            <person name="Steele M.P."/>
            <person name="Fernandes J."/>
            <person name="Gilbert M.T.P."/>
            <person name="Fedrigo O."/>
            <person name="Jarvis E.D."/>
            <person name="Gemmell N."/>
        </authorList>
    </citation>
    <scope>NUCLEOTIDE SEQUENCE [LARGE SCALE GENOMIC DNA]</scope>
</reference>
<evidence type="ECO:0000313" key="4">
    <source>
        <dbReference type="Ensembl" id="ENSCMUP00000022648.1"/>
    </source>
</evidence>
<dbReference type="Proteomes" id="UP000694553">
    <property type="component" value="Unassembled WGS sequence"/>
</dbReference>
<dbReference type="Pfam" id="PF00031">
    <property type="entry name" value="Cystatin"/>
    <property type="match status" value="2"/>
</dbReference>
<dbReference type="SMART" id="SM00043">
    <property type="entry name" value="CY"/>
    <property type="match status" value="1"/>
</dbReference>
<reference evidence="4" key="3">
    <citation type="submission" date="2025-09" db="UniProtKB">
        <authorList>
            <consortium name="Ensembl"/>
        </authorList>
    </citation>
    <scope>IDENTIFICATION</scope>
</reference>
<accession>A0A8C3H2M3</accession>
<proteinExistence type="predicted"/>
<name>A0A8C3H2M3_CORMO</name>
<dbReference type="SUPFAM" id="SSF54403">
    <property type="entry name" value="Cystatin/monellin"/>
    <property type="match status" value="2"/>
</dbReference>
<keyword evidence="3" id="KW-0325">Glycoprotein</keyword>
<dbReference type="PANTHER" id="PTHR13814:SF16">
    <property type="entry name" value="CYSTATIN"/>
    <property type="match status" value="1"/>
</dbReference>
<dbReference type="GO" id="GO:0004869">
    <property type="term" value="F:cysteine-type endopeptidase inhibitor activity"/>
    <property type="evidence" value="ECO:0007669"/>
    <property type="project" value="InterPro"/>
</dbReference>
<evidence type="ECO:0000256" key="3">
    <source>
        <dbReference type="ARBA" id="ARBA00023180"/>
    </source>
</evidence>
<dbReference type="InterPro" id="IPR050735">
    <property type="entry name" value="Kininogen_Fetuin_HRG"/>
</dbReference>
<dbReference type="PANTHER" id="PTHR13814">
    <property type="entry name" value="FETUIN"/>
    <property type="match status" value="1"/>
</dbReference>
<dbReference type="CDD" id="cd00042">
    <property type="entry name" value="CY"/>
    <property type="match status" value="2"/>
</dbReference>
<dbReference type="InterPro" id="IPR000010">
    <property type="entry name" value="Cystatin_dom"/>
</dbReference>
<dbReference type="InterPro" id="IPR046350">
    <property type="entry name" value="Cystatin_sf"/>
</dbReference>
<dbReference type="Gene3D" id="3.10.450.10">
    <property type="match status" value="2"/>
</dbReference>
<dbReference type="Ensembl" id="ENSCMUT00000024314.2">
    <property type="protein sequence ID" value="ENSCMUP00000022648.1"/>
    <property type="gene ID" value="ENSCMUG00000013910.2"/>
</dbReference>
<evidence type="ECO:0000313" key="5">
    <source>
        <dbReference type="Proteomes" id="UP000694553"/>
    </source>
</evidence>
<keyword evidence="2" id="KW-1015">Disulfide bond</keyword>
<keyword evidence="1" id="KW-0732">Signal</keyword>
<dbReference type="AlphaFoldDB" id="A0A8C3H2M3"/>
<organism evidence="4 5">
    <name type="scientific">Corvus moneduloides</name>
    <name type="common">New Caledonian crow</name>
    <dbReference type="NCBI Taxonomy" id="1196302"/>
    <lineage>
        <taxon>Eukaryota</taxon>
        <taxon>Metazoa</taxon>
        <taxon>Chordata</taxon>
        <taxon>Craniata</taxon>
        <taxon>Vertebrata</taxon>
        <taxon>Euteleostomi</taxon>
        <taxon>Archelosauria</taxon>
        <taxon>Archosauria</taxon>
        <taxon>Dinosauria</taxon>
        <taxon>Saurischia</taxon>
        <taxon>Theropoda</taxon>
        <taxon>Coelurosauria</taxon>
        <taxon>Aves</taxon>
        <taxon>Neognathae</taxon>
        <taxon>Neoaves</taxon>
        <taxon>Telluraves</taxon>
        <taxon>Australaves</taxon>
        <taxon>Passeriformes</taxon>
        <taxon>Corvoidea</taxon>
        <taxon>Corvidae</taxon>
        <taxon>Corvus</taxon>
    </lineage>
</organism>
<sequence>MINEEHSTKNYAKPKYLFQVVAGWNYIIKYEIEETNCSKDQFPDLTAECKITSRGLLRKCTSECYIQEPLLSETCWSLSVQETVVAAICPGCPRTIPNDSPELKELLKVSMEKYNLESNDDFYYKVGEIQSATVQASLSCKAQIHVIPWQDKIYPQVNCSEKHQAVRFFFITHPLKLSIGQRQSINS</sequence>
<protein>
    <submittedName>
        <fullName evidence="4">Uncharacterized protein</fullName>
    </submittedName>
</protein>
<evidence type="ECO:0000256" key="2">
    <source>
        <dbReference type="ARBA" id="ARBA00023157"/>
    </source>
</evidence>
<reference evidence="4" key="2">
    <citation type="submission" date="2025-08" db="UniProtKB">
        <authorList>
            <consortium name="Ensembl"/>
        </authorList>
    </citation>
    <scope>IDENTIFICATION</scope>
</reference>
<dbReference type="GO" id="GO:0005576">
    <property type="term" value="C:extracellular region"/>
    <property type="evidence" value="ECO:0007669"/>
    <property type="project" value="TreeGrafter"/>
</dbReference>
<evidence type="ECO:0000256" key="1">
    <source>
        <dbReference type="ARBA" id="ARBA00022729"/>
    </source>
</evidence>
<keyword evidence="5" id="KW-1185">Reference proteome</keyword>